<name>A0AAU3HS83_9ACTN</name>
<accession>A0AAU3HS83</accession>
<feature type="signal peptide" evidence="2">
    <location>
        <begin position="1"/>
        <end position="27"/>
    </location>
</feature>
<organism evidence="3">
    <name type="scientific">Streptomyces sp. NBC_01393</name>
    <dbReference type="NCBI Taxonomy" id="2903851"/>
    <lineage>
        <taxon>Bacteria</taxon>
        <taxon>Bacillati</taxon>
        <taxon>Actinomycetota</taxon>
        <taxon>Actinomycetes</taxon>
        <taxon>Kitasatosporales</taxon>
        <taxon>Streptomycetaceae</taxon>
        <taxon>Streptomyces</taxon>
    </lineage>
</organism>
<evidence type="ECO:0000256" key="1">
    <source>
        <dbReference type="SAM" id="MobiDB-lite"/>
    </source>
</evidence>
<evidence type="ECO:0000313" key="3">
    <source>
        <dbReference type="EMBL" id="WTZ07136.1"/>
    </source>
</evidence>
<gene>
    <name evidence="3" type="ORF">OG699_03475</name>
</gene>
<protein>
    <submittedName>
        <fullName evidence="3">Sensor domain-containing protein</fullName>
    </submittedName>
</protein>
<feature type="compositionally biased region" description="Low complexity" evidence="1">
    <location>
        <begin position="38"/>
        <end position="49"/>
    </location>
</feature>
<dbReference type="AlphaFoldDB" id="A0AAU3HS83"/>
<feature type="chain" id="PRO_5043816400" evidence="2">
    <location>
        <begin position="28"/>
        <end position="222"/>
    </location>
</feature>
<dbReference type="EMBL" id="CP109546">
    <property type="protein sequence ID" value="WTZ07136.1"/>
    <property type="molecule type" value="Genomic_DNA"/>
</dbReference>
<evidence type="ECO:0000256" key="2">
    <source>
        <dbReference type="SAM" id="SignalP"/>
    </source>
</evidence>
<reference evidence="3" key="1">
    <citation type="submission" date="2022-10" db="EMBL/GenBank/DDBJ databases">
        <title>The complete genomes of actinobacterial strains from the NBC collection.</title>
        <authorList>
            <person name="Joergensen T.S."/>
            <person name="Alvarez Arevalo M."/>
            <person name="Sterndorff E.B."/>
            <person name="Faurdal D."/>
            <person name="Vuksanovic O."/>
            <person name="Mourched A.-S."/>
            <person name="Charusanti P."/>
            <person name="Shaw S."/>
            <person name="Blin K."/>
            <person name="Weber T."/>
        </authorList>
    </citation>
    <scope>NUCLEOTIDE SEQUENCE</scope>
    <source>
        <strain evidence="3">NBC_01393</strain>
    </source>
</reference>
<feature type="region of interest" description="Disordered" evidence="1">
    <location>
        <begin position="20"/>
        <end position="49"/>
    </location>
</feature>
<keyword evidence="2" id="KW-0732">Signal</keyword>
<dbReference type="PROSITE" id="PS51257">
    <property type="entry name" value="PROKAR_LIPOPROTEIN"/>
    <property type="match status" value="1"/>
</dbReference>
<proteinExistence type="predicted"/>
<sequence>MYRKIAITTLLMTATLTACGGSSPASADRGTATATEVPAPSSSALTPTPQAQLLSKKKLTAALLPLSAMPAGWSVDTSGSDNGDKTFCDYKQPHAAKIKLSRSFQKGGGLSASVASVGLRQYASAKDASEVFDALEQALQTCHSETYHGSKLTYTAMSVDKVGDRALGVRIEGGGATALQQFTLDGPVLANVGTGGMANVDANETAQLLLKQVDRYEGAARG</sequence>